<dbReference type="InterPro" id="IPR013785">
    <property type="entry name" value="Aldolase_TIM"/>
</dbReference>
<protein>
    <recommendedName>
        <fullName evidence="5">4-hydroxy-tetrahydrodipicolinate synthase</fullName>
    </recommendedName>
</protein>
<dbReference type="GO" id="GO:0044281">
    <property type="term" value="P:small molecule metabolic process"/>
    <property type="evidence" value="ECO:0007669"/>
    <property type="project" value="UniProtKB-ARBA"/>
</dbReference>
<dbReference type="InterPro" id="IPR020625">
    <property type="entry name" value="Schiff_base-form_aldolases_AS"/>
</dbReference>
<evidence type="ECO:0000313" key="4">
    <source>
        <dbReference type="EMBL" id="GAF88926.1"/>
    </source>
</evidence>
<organism evidence="4">
    <name type="scientific">marine sediment metagenome</name>
    <dbReference type="NCBI Taxonomy" id="412755"/>
    <lineage>
        <taxon>unclassified sequences</taxon>
        <taxon>metagenomes</taxon>
        <taxon>ecological metagenomes</taxon>
    </lineage>
</organism>
<dbReference type="GO" id="GO:0008840">
    <property type="term" value="F:4-hydroxy-tetrahydrodipicolinate synthase activity"/>
    <property type="evidence" value="ECO:0007669"/>
    <property type="project" value="TreeGrafter"/>
</dbReference>
<proteinExistence type="predicted"/>
<dbReference type="InterPro" id="IPR002220">
    <property type="entry name" value="DapA-like"/>
</dbReference>
<keyword evidence="2" id="KW-0704">Schiff base</keyword>
<evidence type="ECO:0000256" key="1">
    <source>
        <dbReference type="ARBA" id="ARBA00023239"/>
    </source>
</evidence>
<dbReference type="PANTHER" id="PTHR12128">
    <property type="entry name" value="DIHYDRODIPICOLINATE SYNTHASE"/>
    <property type="match status" value="1"/>
</dbReference>
<reference evidence="4" key="1">
    <citation type="journal article" date="2014" name="Front. Microbiol.">
        <title>High frequency of phylogenetically diverse reductive dehalogenase-homologous genes in deep subseafloor sedimentary metagenomes.</title>
        <authorList>
            <person name="Kawai M."/>
            <person name="Futagami T."/>
            <person name="Toyoda A."/>
            <person name="Takaki Y."/>
            <person name="Nishi S."/>
            <person name="Hori S."/>
            <person name="Arai W."/>
            <person name="Tsubouchi T."/>
            <person name="Morono Y."/>
            <person name="Uchiyama I."/>
            <person name="Ito T."/>
            <person name="Fujiyama A."/>
            <person name="Inagaki F."/>
            <person name="Takami H."/>
        </authorList>
    </citation>
    <scope>NUCLEOTIDE SEQUENCE</scope>
    <source>
        <strain evidence="4">Expedition CK06-06</strain>
    </source>
</reference>
<dbReference type="EMBL" id="BARS01010030">
    <property type="protein sequence ID" value="GAF88926.1"/>
    <property type="molecule type" value="Genomic_DNA"/>
</dbReference>
<sequence>MSKLNLRGIFPPIPTPFIKGNVAYDKLVFNVKKWNKTGIRGFVVLGSNGEYVYLSEEEKRKIVKTVIKKAAKDKLIIAGTGCESTRETIKLTKDCAQLGVDLALVVTPYYYGSKMNTKVLISHYTTIADNSPIPILLYNVPKFTHINLGVDIISMLSKHPNIIGIKDSSGNVNQLGEYLNNVDKNFNVLVGTAGALLGALILGCSGGVLALANIAPNSCVKIFNLVLENKFEEARELQLK</sequence>
<dbReference type="PRINTS" id="PR00146">
    <property type="entry name" value="DHPICSNTHASE"/>
</dbReference>
<dbReference type="Pfam" id="PF00701">
    <property type="entry name" value="DHDPS"/>
    <property type="match status" value="1"/>
</dbReference>
<keyword evidence="3" id="KW-1133">Transmembrane helix</keyword>
<keyword evidence="1" id="KW-0456">Lyase</keyword>
<gene>
    <name evidence="4" type="ORF">S01H1_18713</name>
</gene>
<name>X0TNV0_9ZZZZ</name>
<keyword evidence="3" id="KW-0472">Membrane</keyword>
<feature type="non-terminal residue" evidence="4">
    <location>
        <position position="240"/>
    </location>
</feature>
<keyword evidence="3" id="KW-0812">Transmembrane</keyword>
<dbReference type="PANTHER" id="PTHR12128:SF66">
    <property type="entry name" value="4-HYDROXY-2-OXOGLUTARATE ALDOLASE, MITOCHONDRIAL"/>
    <property type="match status" value="1"/>
</dbReference>
<dbReference type="CDD" id="cd00408">
    <property type="entry name" value="DHDPS-like"/>
    <property type="match status" value="1"/>
</dbReference>
<feature type="transmembrane region" description="Helical" evidence="3">
    <location>
        <begin position="188"/>
        <end position="212"/>
    </location>
</feature>
<dbReference type="SUPFAM" id="SSF51569">
    <property type="entry name" value="Aldolase"/>
    <property type="match status" value="1"/>
</dbReference>
<comment type="caution">
    <text evidence="4">The sequence shown here is derived from an EMBL/GenBank/DDBJ whole genome shotgun (WGS) entry which is preliminary data.</text>
</comment>
<evidence type="ECO:0008006" key="5">
    <source>
        <dbReference type="Google" id="ProtNLM"/>
    </source>
</evidence>
<dbReference type="AlphaFoldDB" id="X0TNV0"/>
<evidence type="ECO:0000256" key="2">
    <source>
        <dbReference type="ARBA" id="ARBA00023270"/>
    </source>
</evidence>
<evidence type="ECO:0000256" key="3">
    <source>
        <dbReference type="SAM" id="Phobius"/>
    </source>
</evidence>
<accession>X0TNV0</accession>
<dbReference type="Gene3D" id="3.20.20.70">
    <property type="entry name" value="Aldolase class I"/>
    <property type="match status" value="1"/>
</dbReference>
<dbReference type="PROSITE" id="PS00666">
    <property type="entry name" value="DHDPS_2"/>
    <property type="match status" value="1"/>
</dbReference>
<dbReference type="SMART" id="SM01130">
    <property type="entry name" value="DHDPS"/>
    <property type="match status" value="1"/>
</dbReference>